<name>A0A545VB74_9HYPO</name>
<keyword evidence="2" id="KW-0732">Signal</keyword>
<comment type="caution">
    <text evidence="3">The sequence shown here is derived from an EMBL/GenBank/DDBJ whole genome shotgun (WGS) entry which is preliminary data.</text>
</comment>
<dbReference type="STRING" id="43265.A0A545VB74"/>
<feature type="compositionally biased region" description="Low complexity" evidence="1">
    <location>
        <begin position="155"/>
        <end position="215"/>
    </location>
</feature>
<reference evidence="3 4" key="1">
    <citation type="journal article" date="2019" name="Appl. Microbiol. Biotechnol.">
        <title>Genome sequence of Isaria javanica and comparative genome analysis insights into family S53 peptidase evolution in fungal entomopathogens.</title>
        <authorList>
            <person name="Lin R."/>
            <person name="Zhang X."/>
            <person name="Xin B."/>
            <person name="Zou M."/>
            <person name="Gao Y."/>
            <person name="Qin F."/>
            <person name="Hu Q."/>
            <person name="Xie B."/>
            <person name="Cheng X."/>
        </authorList>
    </citation>
    <scope>NUCLEOTIDE SEQUENCE [LARGE SCALE GENOMIC DNA]</scope>
    <source>
        <strain evidence="3 4">IJ1G</strain>
    </source>
</reference>
<feature type="region of interest" description="Disordered" evidence="1">
    <location>
        <begin position="149"/>
        <end position="215"/>
    </location>
</feature>
<accession>A0A545VB74</accession>
<organism evidence="3 4">
    <name type="scientific">Cordyceps javanica</name>
    <dbReference type="NCBI Taxonomy" id="43265"/>
    <lineage>
        <taxon>Eukaryota</taxon>
        <taxon>Fungi</taxon>
        <taxon>Dikarya</taxon>
        <taxon>Ascomycota</taxon>
        <taxon>Pezizomycotina</taxon>
        <taxon>Sordariomycetes</taxon>
        <taxon>Hypocreomycetidae</taxon>
        <taxon>Hypocreales</taxon>
        <taxon>Cordycipitaceae</taxon>
        <taxon>Cordyceps</taxon>
    </lineage>
</organism>
<feature type="signal peptide" evidence="2">
    <location>
        <begin position="1"/>
        <end position="20"/>
    </location>
</feature>
<dbReference type="PANTHER" id="PTHR40640">
    <property type="entry name" value="ANCHORED GLYCOPROTEIN, PUTATIVE (AFU_ORTHOLOGUE AFUA_8G04860)-RELATED"/>
    <property type="match status" value="1"/>
</dbReference>
<gene>
    <name evidence="3" type="ORF">IF1G_02939</name>
</gene>
<dbReference type="OrthoDB" id="4991875at2759"/>
<protein>
    <submittedName>
        <fullName evidence="3">GPI anchored glycoprotein</fullName>
    </submittedName>
</protein>
<dbReference type="AlphaFoldDB" id="A0A545VB74"/>
<evidence type="ECO:0000313" key="4">
    <source>
        <dbReference type="Proteomes" id="UP000315783"/>
    </source>
</evidence>
<dbReference type="EMBL" id="SPUK01000003">
    <property type="protein sequence ID" value="TQV98859.1"/>
    <property type="molecule type" value="Genomic_DNA"/>
</dbReference>
<evidence type="ECO:0000256" key="1">
    <source>
        <dbReference type="SAM" id="MobiDB-lite"/>
    </source>
</evidence>
<sequence>MHRFAQLLAVVAAAATPVAAADPIVTSLFLPLNDPQEFVATVLNVDGSATTYAVTCASDVETQDCGMNTHATIVQGPSTWQMSLSQSDEEGMIAVTAACALTPSRNVASCTISETESDSSTQTSNTSTGATTSYSSDLQAVTLISGLDKLTGGMPTPSSAASTGSGASSSGPQSTAGPSQASSSGGAAASSSSSAAASSASGSKTGTPNAAPAPTQPALLAGVAAVVGALAL</sequence>
<feature type="chain" id="PRO_5022189731" evidence="2">
    <location>
        <begin position="21"/>
        <end position="232"/>
    </location>
</feature>
<evidence type="ECO:0000313" key="3">
    <source>
        <dbReference type="EMBL" id="TQV98859.1"/>
    </source>
</evidence>
<keyword evidence="4" id="KW-1185">Reference proteome</keyword>
<evidence type="ECO:0000256" key="2">
    <source>
        <dbReference type="SAM" id="SignalP"/>
    </source>
</evidence>
<proteinExistence type="predicted"/>
<feature type="region of interest" description="Disordered" evidence="1">
    <location>
        <begin position="112"/>
        <end position="132"/>
    </location>
</feature>
<dbReference type="Proteomes" id="UP000315783">
    <property type="component" value="Unassembled WGS sequence"/>
</dbReference>
<dbReference type="PANTHER" id="PTHR40640:SF1">
    <property type="entry name" value="ANCHORED GLYCOPROTEIN, PUTATIVE (AFU_ORTHOLOGUE AFUA_8G04860)-RELATED"/>
    <property type="match status" value="1"/>
</dbReference>